<accession>A0A5B0MBY9</accession>
<dbReference type="EMBL" id="VSWC01000158">
    <property type="protein sequence ID" value="KAA1073374.1"/>
    <property type="molecule type" value="Genomic_DNA"/>
</dbReference>
<dbReference type="Pfam" id="PF01585">
    <property type="entry name" value="G-patch"/>
    <property type="match status" value="1"/>
</dbReference>
<evidence type="ECO:0000313" key="3">
    <source>
        <dbReference type="EMBL" id="KAA1073374.1"/>
    </source>
</evidence>
<dbReference type="PANTHER" id="PTHR21032:SF0">
    <property type="entry name" value="G PATCH DOMAIN-CONTAINING PROTEIN 11"/>
    <property type="match status" value="1"/>
</dbReference>
<feature type="domain" description="G-patch" evidence="2">
    <location>
        <begin position="102"/>
        <end position="149"/>
    </location>
</feature>
<evidence type="ECO:0000259" key="2">
    <source>
        <dbReference type="PROSITE" id="PS50174"/>
    </source>
</evidence>
<dbReference type="AlphaFoldDB" id="A0A5B0MBY9"/>
<organism evidence="3 4">
    <name type="scientific">Puccinia graminis f. sp. tritici</name>
    <dbReference type="NCBI Taxonomy" id="56615"/>
    <lineage>
        <taxon>Eukaryota</taxon>
        <taxon>Fungi</taxon>
        <taxon>Dikarya</taxon>
        <taxon>Basidiomycota</taxon>
        <taxon>Pucciniomycotina</taxon>
        <taxon>Pucciniomycetes</taxon>
        <taxon>Pucciniales</taxon>
        <taxon>Pucciniaceae</taxon>
        <taxon>Puccinia</taxon>
    </lineage>
</organism>
<evidence type="ECO:0000256" key="1">
    <source>
        <dbReference type="SAM" id="MobiDB-lite"/>
    </source>
</evidence>
<reference evidence="3 4" key="1">
    <citation type="submission" date="2019-05" db="EMBL/GenBank/DDBJ databases">
        <title>Emergence of the Ug99 lineage of the wheat stem rust pathogen through somatic hybridization.</title>
        <authorList>
            <person name="Li F."/>
            <person name="Upadhyaya N.M."/>
            <person name="Sperschneider J."/>
            <person name="Matny O."/>
            <person name="Nguyen-Phuc H."/>
            <person name="Mago R."/>
            <person name="Raley C."/>
            <person name="Miller M.E."/>
            <person name="Silverstein K.A.T."/>
            <person name="Henningsen E."/>
            <person name="Hirsch C.D."/>
            <person name="Visser B."/>
            <person name="Pretorius Z.A."/>
            <person name="Steffenson B.J."/>
            <person name="Schwessinger B."/>
            <person name="Dodds P.N."/>
            <person name="Figueroa M."/>
        </authorList>
    </citation>
    <scope>NUCLEOTIDE SEQUENCE [LARGE SCALE GENOMIC DNA]</scope>
    <source>
        <strain evidence="3">21-0</strain>
    </source>
</reference>
<protein>
    <recommendedName>
        <fullName evidence="2">G-patch domain-containing protein</fullName>
    </recommendedName>
</protein>
<dbReference type="GO" id="GO:0000776">
    <property type="term" value="C:kinetochore"/>
    <property type="evidence" value="ECO:0007669"/>
    <property type="project" value="TreeGrafter"/>
</dbReference>
<evidence type="ECO:0000313" key="4">
    <source>
        <dbReference type="Proteomes" id="UP000324748"/>
    </source>
</evidence>
<dbReference type="GO" id="GO:0003676">
    <property type="term" value="F:nucleic acid binding"/>
    <property type="evidence" value="ECO:0007669"/>
    <property type="project" value="InterPro"/>
</dbReference>
<feature type="compositionally biased region" description="Polar residues" evidence="1">
    <location>
        <begin position="1"/>
        <end position="13"/>
    </location>
</feature>
<dbReference type="PROSITE" id="PS50174">
    <property type="entry name" value="G_PATCH"/>
    <property type="match status" value="1"/>
</dbReference>
<dbReference type="OMA" id="DYMNMVI"/>
<feature type="region of interest" description="Disordered" evidence="1">
    <location>
        <begin position="1"/>
        <end position="76"/>
    </location>
</feature>
<name>A0A5B0MBY9_PUCGR</name>
<proteinExistence type="predicted"/>
<dbReference type="Pfam" id="PF13821">
    <property type="entry name" value="DUF4187"/>
    <property type="match status" value="1"/>
</dbReference>
<keyword evidence="4" id="KW-1185">Reference proteome</keyword>
<dbReference type="SMART" id="SM00443">
    <property type="entry name" value="G_patch"/>
    <property type="match status" value="1"/>
</dbReference>
<dbReference type="OrthoDB" id="786951at2759"/>
<dbReference type="InterPro" id="IPR025239">
    <property type="entry name" value="DUF4187"/>
</dbReference>
<dbReference type="PANTHER" id="PTHR21032">
    <property type="entry name" value="G PATCH DOMAIN-CONTAINING PROTEIN 11"/>
    <property type="match status" value="1"/>
</dbReference>
<dbReference type="SMART" id="SM01173">
    <property type="entry name" value="DUF4187"/>
    <property type="match status" value="1"/>
</dbReference>
<dbReference type="Proteomes" id="UP000324748">
    <property type="component" value="Unassembled WGS sequence"/>
</dbReference>
<gene>
    <name evidence="3" type="ORF">PGT21_010247</name>
</gene>
<comment type="caution">
    <text evidence="3">The sequence shown here is derived from an EMBL/GenBank/DDBJ whole genome shotgun (WGS) entry which is preliminary data.</text>
</comment>
<dbReference type="InterPro" id="IPR000467">
    <property type="entry name" value="G_patch_dom"/>
</dbReference>
<dbReference type="InterPro" id="IPR039249">
    <property type="entry name" value="GPATCH11"/>
</dbReference>
<sequence length="313" mass="35602">MGPCRSNSSNSTRAKPVNLHDGQEADEEEEDFMSDKFLKQITETSTENKTYSEKRKRRLIDASTNHQKRSRVQREIEAREEGLSRNLIQANVVQEEKAPPESHSKAFQMMLKMGFQPGNSLGASASNGSNEPINIVPRSGRAGIGIAPKPVSAAKLPRLLFSVKGKMDLTEEETAQREAFLATSRTRFDGRKVDAILGRACRTCEELDRRRGLESNIFWIIKPSPQDESREDAHLTRLDRLVSLDCQNDPDNILEDLEDEEKQNWLALDPSTRLSCTLGYLREEYFYCIWCGCQYESLEELNKECPGEEEDDH</sequence>